<keyword evidence="1" id="KW-0808">Transferase</keyword>
<dbReference type="Gene3D" id="3.40.50.150">
    <property type="entry name" value="Vaccinia Virus protein VP39"/>
    <property type="match status" value="1"/>
</dbReference>
<proteinExistence type="inferred from homology"/>
<dbReference type="EMBL" id="UOYO01000017">
    <property type="protein sequence ID" value="VAY86763.1"/>
    <property type="molecule type" value="Genomic_DNA"/>
</dbReference>
<dbReference type="InterPro" id="IPR010017">
    <property type="entry name" value="CmoB"/>
</dbReference>
<dbReference type="InterPro" id="IPR029063">
    <property type="entry name" value="SAM-dependent_MTases_sf"/>
</dbReference>
<organism evidence="3">
    <name type="scientific">hydrothermal vent metagenome</name>
    <dbReference type="NCBI Taxonomy" id="652676"/>
    <lineage>
        <taxon>unclassified sequences</taxon>
        <taxon>metagenomes</taxon>
        <taxon>ecological metagenomes</taxon>
    </lineage>
</organism>
<name>A0A3B1E0U6_9ZZZZ</name>
<protein>
    <submittedName>
        <fullName evidence="3">tRNA (5-methoxyuridine) 34 synthase</fullName>
    </submittedName>
</protein>
<sequence>MKYNLNDIRNERLKWLEWKNIKPMREAIENIKQIDNNVAIVLDDYISINNTNGLTAEELKLLKTNAKTLIPWRKGPFNLFGLEINSEWQSNLKYNMLRPHFNLKDKLVADVGCNNGYYMFRMMEDKPKKIVGFDPSAIFKSQFDFINYFVQSDIKYEMLGVEHLKYYETKFDFIFMLGVLYHRSDPINSLKSLYRILNKNGEIIVDSFMIDGEDEVCLVPKDRYASIPNIYFIPTVNCLKNWLNRAGFVDIEVLNITITNKKEQRVTSWTFNMSLDDFRDPKDTSKTIEGYPAPKRVYLKAKKNK</sequence>
<dbReference type="SUPFAM" id="SSF53335">
    <property type="entry name" value="S-adenosyl-L-methionine-dependent methyltransferases"/>
    <property type="match status" value="1"/>
</dbReference>
<accession>A0A3B1E0U6</accession>
<dbReference type="Pfam" id="PF08003">
    <property type="entry name" value="Methyltransf_9"/>
    <property type="match status" value="1"/>
</dbReference>
<dbReference type="GO" id="GO:0016765">
    <property type="term" value="F:transferase activity, transferring alkyl or aryl (other than methyl) groups"/>
    <property type="evidence" value="ECO:0007669"/>
    <property type="project" value="InterPro"/>
</dbReference>
<evidence type="ECO:0000256" key="1">
    <source>
        <dbReference type="ARBA" id="ARBA00022679"/>
    </source>
</evidence>
<dbReference type="HAMAP" id="MF_01590">
    <property type="entry name" value="tRNA_carboxymethyltr_CmoB"/>
    <property type="match status" value="1"/>
</dbReference>
<gene>
    <name evidence="3" type="ORF">MNB_ARC-1_1019</name>
</gene>
<reference evidence="3" key="1">
    <citation type="submission" date="2018-10" db="EMBL/GenBank/DDBJ databases">
        <authorList>
            <person name="Aoki K."/>
        </authorList>
    </citation>
    <scope>NUCLEOTIDE SEQUENCE</scope>
</reference>
<dbReference type="AlphaFoldDB" id="A0A3B1E0U6"/>
<dbReference type="NCBIfam" id="NF011650">
    <property type="entry name" value="PRK15068.1"/>
    <property type="match status" value="1"/>
</dbReference>
<dbReference type="InterPro" id="IPR027555">
    <property type="entry name" value="Mo5U34_MeTrfas-like"/>
</dbReference>
<evidence type="ECO:0000256" key="2">
    <source>
        <dbReference type="ARBA" id="ARBA00022694"/>
    </source>
</evidence>
<dbReference type="GO" id="GO:0002098">
    <property type="term" value="P:tRNA wobble uridine modification"/>
    <property type="evidence" value="ECO:0007669"/>
    <property type="project" value="InterPro"/>
</dbReference>
<dbReference type="CDD" id="cd02440">
    <property type="entry name" value="AdoMet_MTases"/>
    <property type="match status" value="1"/>
</dbReference>
<dbReference type="NCBIfam" id="TIGR00452">
    <property type="entry name" value="tRNA 5-methoxyuridine(34)/uridine 5-oxyacetic acid(34) synthase CmoB"/>
    <property type="match status" value="1"/>
</dbReference>
<evidence type="ECO:0000313" key="3">
    <source>
        <dbReference type="EMBL" id="VAY86763.1"/>
    </source>
</evidence>
<keyword evidence="2" id="KW-0819">tRNA processing</keyword>